<reference evidence="2" key="1">
    <citation type="journal article" date="2023" name="GigaByte">
        <title>Genome assembly of the bearded iris, Iris pallida Lam.</title>
        <authorList>
            <person name="Bruccoleri R.E."/>
            <person name="Oakeley E.J."/>
            <person name="Faust A.M.E."/>
            <person name="Altorfer M."/>
            <person name="Dessus-Babus S."/>
            <person name="Burckhardt D."/>
            <person name="Oertli M."/>
            <person name="Naumann U."/>
            <person name="Petersen F."/>
            <person name="Wong J."/>
        </authorList>
    </citation>
    <scope>NUCLEOTIDE SEQUENCE</scope>
    <source>
        <strain evidence="2">GSM-AAB239-AS_SAM_17_03QT</strain>
    </source>
</reference>
<proteinExistence type="predicted"/>
<feature type="compositionally biased region" description="Basic and acidic residues" evidence="1">
    <location>
        <begin position="646"/>
        <end position="657"/>
    </location>
</feature>
<feature type="compositionally biased region" description="Polar residues" evidence="1">
    <location>
        <begin position="527"/>
        <end position="539"/>
    </location>
</feature>
<evidence type="ECO:0000313" key="3">
    <source>
        <dbReference type="Proteomes" id="UP001140949"/>
    </source>
</evidence>
<feature type="compositionally biased region" description="Basic and acidic residues" evidence="1">
    <location>
        <begin position="540"/>
        <end position="554"/>
    </location>
</feature>
<feature type="compositionally biased region" description="Low complexity" evidence="1">
    <location>
        <begin position="425"/>
        <end position="439"/>
    </location>
</feature>
<feature type="compositionally biased region" description="Basic and acidic residues" evidence="1">
    <location>
        <begin position="515"/>
        <end position="524"/>
    </location>
</feature>
<evidence type="ECO:0000256" key="1">
    <source>
        <dbReference type="SAM" id="MobiDB-lite"/>
    </source>
</evidence>
<sequence>MARSSRHKHRDRSHKHRDRSDSEEEADSRERRVEAAETEEDARVSRVPEPESRRSSSGKDLVGSSNGDLSWEGGKKPKERGIDSVTADRWNGGGEDARAGKEPKKEGIEKTKEAGVDSKGKSSSRRREGSSERNEEKRRLEKESSRKESSSSQYKEGKEREREKERERAPENQCNDGKERERENEREREKERDPEKGKKVQHSKNERAEDDGSRKEEHPVKKDVVITELQDEIRNPELEKELEKRMKRRRDGSGDNNNFQGDGKETDARHIYSKDDHSKNGSYKDGRYREKNRDDLDRDQRQRDDKRRDAHASRIHTSDWSDNKYSIDGNKYPRDENRLSENRYKTKLQYSDHDGSPHVDEHGIELKNIRGRKRSSDDIEDSNDVRPRIAKESREDTERNGSRSAKLDSCSDKAREHPHPDKVDSGLSSSRPKSSPGSSAYAVKDQTRHNSRQAESSRRESLPEETRRPRITSRADHHTASGGRERVSESWSMEKTKLKDDTLSDVLLSDPVASHYDKTLRSDIRGSPNQLTEKSPTSTSDRRSERIGPRRILDVEEGGQRSSTYKDGRNSSSSKGVGRDRELPADKLKVGGSSQVELLNSEPSSLAPSSYKRTANSQGTSPGHLPPPPPVRQGVGSPSVLGPYEDENRIQNVDRKTNNRYRRSSDVSAGRGQGTPWKSTMWSPSGNGFIPLQHGPPAGFHPVIQQFPAPPLFGVRPAMGSYHPHEANRFSGHARPYGWHNPVDACPPHLQLWDGSNNMFGDESNMYGRPDWDQSRHLRGDRGWEINADMWNGQNGNGNMEFPVPRKEQEYSTQALADETWAGQSGHHSHDERTITELPTADAGGIIRPINTSPPMNALGIPPKSLHKKVFEAANMPSVQETSEKQSNNYVRFCCNYLSKLGIAPDLVQTELYEQCMSLMETKDGALAGNVQGHRKNNKSQDAKVAAKSKNYFLNSRSSTSVEVVFQRAMSLYKKQKAAVKEAMNPPGLQLVASVKEEKVPLASDGKKVSANSPDNMEDDLPIVGVTSAFPMEVEKRATIDAEGDHPEDEEKHDRPTDTEEKQCGSISESVVLAEGSEDCEALMPECRVNLSRIHLSLESTH</sequence>
<feature type="region of interest" description="Disordered" evidence="1">
    <location>
        <begin position="1039"/>
        <end position="1067"/>
    </location>
</feature>
<dbReference type="PANTHER" id="PTHR34837">
    <property type="entry name" value="OS05G0595500 PROTEIN"/>
    <property type="match status" value="1"/>
</dbReference>
<feature type="compositionally biased region" description="Basic and acidic residues" evidence="1">
    <location>
        <begin position="577"/>
        <end position="589"/>
    </location>
</feature>
<feature type="compositionally biased region" description="Basic and acidic residues" evidence="1">
    <location>
        <begin position="262"/>
        <end position="322"/>
    </location>
</feature>
<feature type="compositionally biased region" description="Basic and acidic residues" evidence="1">
    <location>
        <begin position="73"/>
        <end position="82"/>
    </location>
</feature>
<dbReference type="EMBL" id="JANAVB010024200">
    <property type="protein sequence ID" value="KAJ6822471.1"/>
    <property type="molecule type" value="Genomic_DNA"/>
</dbReference>
<comment type="caution">
    <text evidence="2">The sequence shown here is derived from an EMBL/GenBank/DDBJ whole genome shotgun (WGS) entry which is preliminary data.</text>
</comment>
<gene>
    <name evidence="2" type="ORF">M6B38_388305</name>
</gene>
<feature type="compositionally biased region" description="Basic and acidic residues" evidence="1">
    <location>
        <begin position="383"/>
        <end position="424"/>
    </location>
</feature>
<accession>A0AAX6G2S5</accession>
<feature type="compositionally biased region" description="Basic and acidic residues" evidence="1">
    <location>
        <begin position="28"/>
        <end position="54"/>
    </location>
</feature>
<name>A0AAX6G2S5_IRIPA</name>
<feature type="compositionally biased region" description="Basic residues" evidence="1">
    <location>
        <begin position="1"/>
        <end position="17"/>
    </location>
</feature>
<evidence type="ECO:0000313" key="2">
    <source>
        <dbReference type="EMBL" id="KAJ6822471.1"/>
    </source>
</evidence>
<feature type="compositionally biased region" description="Polar residues" evidence="1">
    <location>
        <begin position="592"/>
        <end position="620"/>
    </location>
</feature>
<feature type="region of interest" description="Disordered" evidence="1">
    <location>
        <begin position="1"/>
        <end position="677"/>
    </location>
</feature>
<dbReference type="AlphaFoldDB" id="A0AAX6G2S5"/>
<feature type="compositionally biased region" description="Basic and acidic residues" evidence="1">
    <location>
        <begin position="95"/>
        <end position="244"/>
    </location>
</feature>
<dbReference type="Proteomes" id="UP001140949">
    <property type="component" value="Unassembled WGS sequence"/>
</dbReference>
<feature type="compositionally biased region" description="Basic and acidic residues" evidence="1">
    <location>
        <begin position="455"/>
        <end position="502"/>
    </location>
</feature>
<dbReference type="PANTHER" id="PTHR34837:SF1">
    <property type="entry name" value="LOW PROTEIN: ZINC FINGER CCCH DOMAIN PROTEIN"/>
    <property type="match status" value="1"/>
</dbReference>
<organism evidence="2 3">
    <name type="scientific">Iris pallida</name>
    <name type="common">Sweet iris</name>
    <dbReference type="NCBI Taxonomy" id="29817"/>
    <lineage>
        <taxon>Eukaryota</taxon>
        <taxon>Viridiplantae</taxon>
        <taxon>Streptophyta</taxon>
        <taxon>Embryophyta</taxon>
        <taxon>Tracheophyta</taxon>
        <taxon>Spermatophyta</taxon>
        <taxon>Magnoliopsida</taxon>
        <taxon>Liliopsida</taxon>
        <taxon>Asparagales</taxon>
        <taxon>Iridaceae</taxon>
        <taxon>Iridoideae</taxon>
        <taxon>Irideae</taxon>
        <taxon>Iris</taxon>
    </lineage>
</organism>
<feature type="compositionally biased region" description="Basic and acidic residues" evidence="1">
    <location>
        <begin position="331"/>
        <end position="368"/>
    </location>
</feature>
<keyword evidence="3" id="KW-1185">Reference proteome</keyword>
<feature type="compositionally biased region" description="Basic and acidic residues" evidence="1">
    <location>
        <begin position="1039"/>
        <end position="1063"/>
    </location>
</feature>
<protein>
    <submittedName>
        <fullName evidence="2">Zinc finger CCCH domain-containing protein 13-like</fullName>
    </submittedName>
</protein>
<reference evidence="2" key="2">
    <citation type="submission" date="2023-04" db="EMBL/GenBank/DDBJ databases">
        <authorList>
            <person name="Bruccoleri R.E."/>
            <person name="Oakeley E.J."/>
            <person name="Faust A.-M."/>
            <person name="Dessus-Babus S."/>
            <person name="Altorfer M."/>
            <person name="Burckhardt D."/>
            <person name="Oertli M."/>
            <person name="Naumann U."/>
            <person name="Petersen F."/>
            <person name="Wong J."/>
        </authorList>
    </citation>
    <scope>NUCLEOTIDE SEQUENCE</scope>
    <source>
        <strain evidence="2">GSM-AAB239-AS_SAM_17_03QT</strain>
        <tissue evidence="2">Leaf</tissue>
    </source>
</reference>